<dbReference type="PANTHER" id="PTHR12110">
    <property type="entry name" value="HYDROXYPYRUVATE ISOMERASE"/>
    <property type="match status" value="1"/>
</dbReference>
<dbReference type="InterPro" id="IPR050312">
    <property type="entry name" value="IolE/XylAMocC-like"/>
</dbReference>
<protein>
    <submittedName>
        <fullName evidence="2">Sugar phosphate isomerase/epimerase family protein</fullName>
    </submittedName>
</protein>
<dbReference type="SUPFAM" id="SSF51658">
    <property type="entry name" value="Xylose isomerase-like"/>
    <property type="match status" value="1"/>
</dbReference>
<dbReference type="RefSeq" id="WP_378936624.1">
    <property type="nucleotide sequence ID" value="NZ_JBHLVO010000020.1"/>
</dbReference>
<gene>
    <name evidence="2" type="ORF">ACFFIX_18440</name>
</gene>
<dbReference type="InterPro" id="IPR013022">
    <property type="entry name" value="Xyl_isomerase-like_TIM-brl"/>
</dbReference>
<organism evidence="2 3">
    <name type="scientific">Metabacillus herbersteinensis</name>
    <dbReference type="NCBI Taxonomy" id="283816"/>
    <lineage>
        <taxon>Bacteria</taxon>
        <taxon>Bacillati</taxon>
        <taxon>Bacillota</taxon>
        <taxon>Bacilli</taxon>
        <taxon>Bacillales</taxon>
        <taxon>Bacillaceae</taxon>
        <taxon>Metabacillus</taxon>
    </lineage>
</organism>
<dbReference type="PANTHER" id="PTHR12110:SF41">
    <property type="entry name" value="INOSOSE DEHYDRATASE"/>
    <property type="match status" value="1"/>
</dbReference>
<dbReference type="Proteomes" id="UP001589854">
    <property type="component" value="Unassembled WGS sequence"/>
</dbReference>
<accession>A0ABV6GI67</accession>
<evidence type="ECO:0000313" key="3">
    <source>
        <dbReference type="Proteomes" id="UP001589854"/>
    </source>
</evidence>
<comment type="caution">
    <text evidence="2">The sequence shown here is derived from an EMBL/GenBank/DDBJ whole genome shotgun (WGS) entry which is preliminary data.</text>
</comment>
<dbReference type="InterPro" id="IPR036237">
    <property type="entry name" value="Xyl_isomerase-like_sf"/>
</dbReference>
<sequence>MSILFGCHGSTWELDYDKETDYLGHIISVVEKAGFKGIDVQVSLLGRFKNAPELLKEELAKRGLELAALTLPFSWSNHQETEEERKLADYFMEYLKHFPNAIMNIAPRVGLNRDHLLERQRDIIQCANALAKRAYDQGIVCSFHPSSPPTSYFRTEEDYKVLFEGLDSRYIGYTPDAGHIAFGGMDVVNIYKKYLPWIKHVHFKDASFKPEWKTMGEGAIDFPQIVSMLAEHCYKGWIMVEEETKESEANPDNAVVNIGDYMRNHLAPIVKGVTVKGVTS</sequence>
<name>A0ABV6GI67_9BACI</name>
<dbReference type="Gene3D" id="3.20.20.150">
    <property type="entry name" value="Divalent-metal-dependent TIM barrel enzymes"/>
    <property type="match status" value="1"/>
</dbReference>
<dbReference type="EMBL" id="JBHLVO010000020">
    <property type="protein sequence ID" value="MFC0273383.1"/>
    <property type="molecule type" value="Genomic_DNA"/>
</dbReference>
<proteinExistence type="predicted"/>
<feature type="domain" description="Xylose isomerase-like TIM barrel" evidence="1">
    <location>
        <begin position="29"/>
        <end position="250"/>
    </location>
</feature>
<reference evidence="2 3" key="1">
    <citation type="submission" date="2024-09" db="EMBL/GenBank/DDBJ databases">
        <authorList>
            <person name="Sun Q."/>
            <person name="Mori K."/>
        </authorList>
    </citation>
    <scope>NUCLEOTIDE SEQUENCE [LARGE SCALE GENOMIC DNA]</scope>
    <source>
        <strain evidence="2 3">CCM 7228</strain>
    </source>
</reference>
<keyword evidence="2" id="KW-0413">Isomerase</keyword>
<keyword evidence="3" id="KW-1185">Reference proteome</keyword>
<dbReference type="GO" id="GO:0016853">
    <property type="term" value="F:isomerase activity"/>
    <property type="evidence" value="ECO:0007669"/>
    <property type="project" value="UniProtKB-KW"/>
</dbReference>
<evidence type="ECO:0000313" key="2">
    <source>
        <dbReference type="EMBL" id="MFC0273383.1"/>
    </source>
</evidence>
<dbReference type="Pfam" id="PF01261">
    <property type="entry name" value="AP_endonuc_2"/>
    <property type="match status" value="1"/>
</dbReference>
<evidence type="ECO:0000259" key="1">
    <source>
        <dbReference type="Pfam" id="PF01261"/>
    </source>
</evidence>